<organism evidence="9 10">
    <name type="scientific">Salarias fasciatus</name>
    <name type="common">Jewelled blenny</name>
    <name type="synonym">Blennius fasciatus</name>
    <dbReference type="NCBI Taxonomy" id="181472"/>
    <lineage>
        <taxon>Eukaryota</taxon>
        <taxon>Metazoa</taxon>
        <taxon>Chordata</taxon>
        <taxon>Craniata</taxon>
        <taxon>Vertebrata</taxon>
        <taxon>Euteleostomi</taxon>
        <taxon>Actinopterygii</taxon>
        <taxon>Neopterygii</taxon>
        <taxon>Teleostei</taxon>
        <taxon>Neoteleostei</taxon>
        <taxon>Acanthomorphata</taxon>
        <taxon>Ovalentaria</taxon>
        <taxon>Blenniimorphae</taxon>
        <taxon>Blenniiformes</taxon>
        <taxon>Blennioidei</taxon>
        <taxon>Blenniidae</taxon>
        <taxon>Salariinae</taxon>
        <taxon>Salarias</taxon>
    </lineage>
</organism>
<accession>A0A672I7P4</accession>
<keyword evidence="10" id="KW-1185">Reference proteome</keyword>
<feature type="compositionally biased region" description="Basic and acidic residues" evidence="6">
    <location>
        <begin position="1"/>
        <end position="16"/>
    </location>
</feature>
<feature type="compositionally biased region" description="Low complexity" evidence="6">
    <location>
        <begin position="509"/>
        <end position="525"/>
    </location>
</feature>
<dbReference type="GO" id="GO:0005634">
    <property type="term" value="C:nucleus"/>
    <property type="evidence" value="ECO:0007669"/>
    <property type="project" value="TreeGrafter"/>
</dbReference>
<dbReference type="Pfam" id="PF05028">
    <property type="entry name" value="PARG_cat_C"/>
    <property type="match status" value="1"/>
</dbReference>
<feature type="compositionally biased region" description="Low complexity" evidence="6">
    <location>
        <begin position="282"/>
        <end position="295"/>
    </location>
</feature>
<reference evidence="9" key="2">
    <citation type="submission" date="2025-09" db="UniProtKB">
        <authorList>
            <consortium name="Ensembl"/>
        </authorList>
    </citation>
    <scope>IDENTIFICATION</scope>
</reference>
<feature type="compositionally biased region" description="Low complexity" evidence="6">
    <location>
        <begin position="462"/>
        <end position="475"/>
    </location>
</feature>
<evidence type="ECO:0000256" key="5">
    <source>
        <dbReference type="PIRSR" id="PIRSR607724-2"/>
    </source>
</evidence>
<reference evidence="9" key="1">
    <citation type="submission" date="2025-08" db="UniProtKB">
        <authorList>
            <consortium name="Ensembl"/>
        </authorList>
    </citation>
    <scope>IDENTIFICATION</scope>
</reference>
<sequence length="1051" mass="113473">MAWRQQEGRQMKELMQPDKYPNTSNQNPDSRRQHGGDQGGCQGGSSSSFSSCPSSSDETKKDLKNQDKKTQHGRRLDGPETSSSSASFSSLKCQENLRVTTQDGSGGGGSQASSSSSLHPSSPTKSGGTAKEACQGGVSMTQQGSGGGFHQSGSSSSSSGSSSTQQGKHGEKGPDSQGMKTQHGSGGGEGFGHASSSNPPSSPSSQRFWNQSDDQGGKGPGNHSKTQYGSGGGWGYGHASSSNPPSSPSSQRFWNQSDDQGGKGPGNHSKTQYGSGGGEGFGHASSSNPPSSPSSQRFWNQSDDQGGKGPGNHSKTQYGSGGGWGYGHASSSNPPSSPSSQRFWNQSDDQGGKGPGNHSKTQYDSGGGWGYGHASSSNPPSSPSSQRFWNQSDDQGGKGPGNHSKTQYGSGGGEGFGHASSSNPPSSSSSQRFWNQSDDRGGKGPGNHSKTQYGSGGGWGYGHASSSNPPSSPSSQRFWNQSDDQGGKGPGNHSKTRHGSGGASGQTESYFTPPSSPSDPSLRSESSAEESKFQAVENHFAEVKASSCCSSTELKRIEDCRDVLGILKPSKKHTVLIDCDTFNNNSRIVPFSGEHKWKPNFVKLPCSQIQSQGMFSQDSRWKQIKKQLGNLASKPTASVRDVAEAILSFNPKYNGQWTFGSLDNFVRCLPRTENYVDRLFPKIAKLALKLPDEVKTAIPLLRSGHVAAITLSQTQIACLLANAFFCTFPHRNTTRPNAEYHNYPSINFSSLFGNRLERKIEKLRAIMHYFNTVTDSKTDLSGLVTFERRLLRKDDEPQWKSCTEKINRLYVTSEGHIEKEGRGLLQVDFANCLVGGGVLGSGLVQEEILFIINPELIVSRLFTERLQDGECLIVTGSQQFSSYSGYSDSFEWLGPHEERLHRDEWRRLQRQIVAIDAVHYRNPRDQYSMGKITRELNKAYCGFKGRLHHDNPDIATGKWGCGAFNGDPQLKAVIQLMAAAKAGRGLAFFTFQDKLLERQLQGMHHLLVTSGITVGKLYGLLQDYCSRLYGGAHLDLFSFLQRALKSDWSHL</sequence>
<feature type="active site" evidence="4">
    <location>
        <position position="828"/>
    </location>
</feature>
<feature type="active site" evidence="4">
    <location>
        <position position="846"/>
    </location>
</feature>
<dbReference type="InterPro" id="IPR048362">
    <property type="entry name" value="PARG_helical"/>
</dbReference>
<dbReference type="OMA" id="QRFWNQS"/>
<protein>
    <recommendedName>
        <fullName evidence="2">poly(ADP-ribose) glycohydrolase</fullName>
        <ecNumber evidence="2">3.2.1.143</ecNumber>
    </recommendedName>
</protein>
<feature type="binding site" evidence="5">
    <location>
        <position position="831"/>
    </location>
    <ligand>
        <name>substrate</name>
    </ligand>
</feature>
<feature type="compositionally biased region" description="Low complexity" evidence="6">
    <location>
        <begin position="417"/>
        <end position="430"/>
    </location>
</feature>
<evidence type="ECO:0000256" key="2">
    <source>
        <dbReference type="ARBA" id="ARBA00012255"/>
    </source>
</evidence>
<feature type="domain" description="PARG helical" evidence="8">
    <location>
        <begin position="672"/>
        <end position="788"/>
    </location>
</feature>
<feature type="compositionally biased region" description="Polar residues" evidence="6">
    <location>
        <begin position="91"/>
        <end position="103"/>
    </location>
</feature>
<dbReference type="InterPro" id="IPR046372">
    <property type="entry name" value="PARG_cat_C"/>
</dbReference>
<dbReference type="Pfam" id="PF20811">
    <property type="entry name" value="PARG_cat_N"/>
    <property type="match status" value="1"/>
</dbReference>
<feature type="binding site" evidence="5">
    <location>
        <position position="886"/>
    </location>
    <ligand>
        <name>substrate</name>
    </ligand>
</feature>
<evidence type="ECO:0000256" key="4">
    <source>
        <dbReference type="PIRSR" id="PIRSR607724-1"/>
    </source>
</evidence>
<feature type="compositionally biased region" description="Low complexity" evidence="6">
    <location>
        <begin position="237"/>
        <end position="250"/>
    </location>
</feature>
<dbReference type="PANTHER" id="PTHR12837:SF9">
    <property type="entry name" value="POLY(ADP-RIBOSE) GLYCOHYDROLASE"/>
    <property type="match status" value="1"/>
</dbReference>
<dbReference type="EC" id="3.2.1.143" evidence="2"/>
<feature type="compositionally biased region" description="Low complexity" evidence="6">
    <location>
        <begin position="44"/>
        <end position="56"/>
    </location>
</feature>
<dbReference type="PANTHER" id="PTHR12837">
    <property type="entry name" value="POLY ADP-RIBOSE GLYCOHYDROLASE"/>
    <property type="match status" value="1"/>
</dbReference>
<feature type="compositionally biased region" description="Low complexity" evidence="6">
    <location>
        <begin position="111"/>
        <end position="127"/>
    </location>
</feature>
<gene>
    <name evidence="9" type="primary">LOC115382762</name>
</gene>
<dbReference type="InParanoid" id="A0A672I7P4"/>
<feature type="region of interest" description="Disordered" evidence="6">
    <location>
        <begin position="1"/>
        <end position="530"/>
    </location>
</feature>
<dbReference type="InterPro" id="IPR007724">
    <property type="entry name" value="Poly_GlycHdrlase"/>
</dbReference>
<keyword evidence="3" id="KW-0378">Hydrolase</keyword>
<feature type="compositionally biased region" description="Low complexity" evidence="6">
    <location>
        <begin position="151"/>
        <end position="167"/>
    </location>
</feature>
<feature type="active site" evidence="4">
    <location>
        <position position="847"/>
    </location>
</feature>
<evidence type="ECO:0000313" key="9">
    <source>
        <dbReference type="Ensembl" id="ENSSFAP00005037015.1"/>
    </source>
</evidence>
<evidence type="ECO:0000313" key="10">
    <source>
        <dbReference type="Proteomes" id="UP000472267"/>
    </source>
</evidence>
<feature type="compositionally biased region" description="Low complexity" evidence="6">
    <location>
        <begin position="375"/>
        <end position="385"/>
    </location>
</feature>
<dbReference type="GO" id="GO:0004649">
    <property type="term" value="F:poly(ADP-ribose) glycohydrolase activity"/>
    <property type="evidence" value="ECO:0007669"/>
    <property type="project" value="UniProtKB-EC"/>
</dbReference>
<dbReference type="GO" id="GO:0006282">
    <property type="term" value="P:regulation of DNA repair"/>
    <property type="evidence" value="ECO:0007669"/>
    <property type="project" value="InterPro"/>
</dbReference>
<evidence type="ECO:0000256" key="3">
    <source>
        <dbReference type="ARBA" id="ARBA00022801"/>
    </source>
</evidence>
<dbReference type="GO" id="GO:0005975">
    <property type="term" value="P:carbohydrate metabolic process"/>
    <property type="evidence" value="ECO:0007669"/>
    <property type="project" value="InterPro"/>
</dbReference>
<feature type="compositionally biased region" description="Basic and acidic residues" evidence="6">
    <location>
        <begin position="57"/>
        <end position="78"/>
    </location>
</feature>
<feature type="binding site" evidence="5">
    <location>
        <position position="845"/>
    </location>
    <ligand>
        <name>substrate</name>
    </ligand>
</feature>
<name>A0A672I7P4_SALFA</name>
<dbReference type="GO" id="GO:0009225">
    <property type="term" value="P:nucleotide-sugar metabolic process"/>
    <property type="evidence" value="ECO:0007669"/>
    <property type="project" value="TreeGrafter"/>
</dbReference>
<dbReference type="Proteomes" id="UP000472267">
    <property type="component" value="Unassembled WGS sequence"/>
</dbReference>
<proteinExistence type="inferred from homology"/>
<dbReference type="GO" id="GO:1990966">
    <property type="term" value="P:ATP generation from poly-ADP-D-ribose"/>
    <property type="evidence" value="ECO:0007669"/>
    <property type="project" value="TreeGrafter"/>
</dbReference>
<comment type="similarity">
    <text evidence="1">Belongs to the poly(ADP-ribose) glycohydrolase family.</text>
</comment>
<dbReference type="AlphaFoldDB" id="A0A672I7P4"/>
<feature type="domain" description="PARG catalytic Macro" evidence="7">
    <location>
        <begin position="797"/>
        <end position="997"/>
    </location>
</feature>
<evidence type="ECO:0000259" key="7">
    <source>
        <dbReference type="Pfam" id="PF05028"/>
    </source>
</evidence>
<dbReference type="Ensembl" id="ENSSFAT00005038401.1">
    <property type="protein sequence ID" value="ENSSFAP00005037015.1"/>
    <property type="gene ID" value="ENSSFAG00005018638.1"/>
</dbReference>
<dbReference type="GO" id="GO:0005737">
    <property type="term" value="C:cytoplasm"/>
    <property type="evidence" value="ECO:0007669"/>
    <property type="project" value="TreeGrafter"/>
</dbReference>
<evidence type="ECO:0000259" key="8">
    <source>
        <dbReference type="Pfam" id="PF20811"/>
    </source>
</evidence>
<evidence type="ECO:0000256" key="1">
    <source>
        <dbReference type="ARBA" id="ARBA00009545"/>
    </source>
</evidence>
<feature type="compositionally biased region" description="Low complexity" evidence="6">
    <location>
        <begin position="327"/>
        <end position="340"/>
    </location>
</feature>
<evidence type="ECO:0000256" key="6">
    <source>
        <dbReference type="SAM" id="MobiDB-lite"/>
    </source>
</evidence>
<feature type="compositionally biased region" description="Low complexity" evidence="6">
    <location>
        <begin position="192"/>
        <end position="205"/>
    </location>
</feature>